<dbReference type="RefSeq" id="WP_225337320.1">
    <property type="nucleotide sequence ID" value="NZ_HG964447.1"/>
</dbReference>
<proteinExistence type="predicted"/>
<reference evidence="2" key="2">
    <citation type="submission" date="2014-04" db="EMBL/GenBank/DDBJ databases">
        <authorList>
            <person name="Urmite Genomes U."/>
        </authorList>
    </citation>
    <scope>NUCLEOTIDE SEQUENCE</scope>
    <source>
        <strain evidence="2">DSM 44626</strain>
    </source>
</reference>
<evidence type="ECO:0000256" key="1">
    <source>
        <dbReference type="SAM" id="MobiDB-lite"/>
    </source>
</evidence>
<dbReference type="Proteomes" id="UP000028880">
    <property type="component" value="Unassembled WGS sequence"/>
</dbReference>
<reference evidence="2" key="1">
    <citation type="journal article" date="2014" name="Genome Announc.">
        <title>Draft Genome Sequence of Mycobacterium triplex DSM 44626.</title>
        <authorList>
            <person name="Sassi M."/>
            <person name="Croce O."/>
            <person name="Robert C."/>
            <person name="Raoult D."/>
            <person name="Drancourt M."/>
        </authorList>
    </citation>
    <scope>NUCLEOTIDE SEQUENCE [LARGE SCALE GENOMIC DNA]</scope>
    <source>
        <strain evidence="2">DSM 44626</strain>
    </source>
</reference>
<dbReference type="HOGENOM" id="CLU_595566_0_0_11"/>
<feature type="compositionally biased region" description="Basic residues" evidence="1">
    <location>
        <begin position="81"/>
        <end position="96"/>
    </location>
</feature>
<name>A0A024K5W8_9MYCO</name>
<organism evidence="2">
    <name type="scientific">Mycobacterium triplex</name>
    <dbReference type="NCBI Taxonomy" id="47839"/>
    <lineage>
        <taxon>Bacteria</taxon>
        <taxon>Bacillati</taxon>
        <taxon>Actinomycetota</taxon>
        <taxon>Actinomycetes</taxon>
        <taxon>Mycobacteriales</taxon>
        <taxon>Mycobacteriaceae</taxon>
        <taxon>Mycobacterium</taxon>
        <taxon>Mycobacterium simiae complex</taxon>
    </lineage>
</organism>
<protein>
    <submittedName>
        <fullName evidence="2">Transmembrane protein</fullName>
    </submittedName>
</protein>
<keyword evidence="2" id="KW-0812">Transmembrane</keyword>
<accession>A0A024K5W8</accession>
<evidence type="ECO:0000313" key="2">
    <source>
        <dbReference type="EMBL" id="CDO91286.1"/>
    </source>
</evidence>
<keyword evidence="2" id="KW-0472">Membrane</keyword>
<dbReference type="STRING" id="47839.BN973_05693"/>
<dbReference type="AlphaFoldDB" id="A0A024K5W8"/>
<feature type="region of interest" description="Disordered" evidence="1">
    <location>
        <begin position="80"/>
        <end position="109"/>
    </location>
</feature>
<gene>
    <name evidence="2" type="ORF">BN973_05693</name>
</gene>
<sequence length="536" mass="58341">MVAPPASRESSRFSPAWPSWRRLTTLASLLLLGWATLLPPGRTPQWWHYAAAVAAVAAFVGSWHGQHVSTTVARWTPMAWHNRRQRSQRTGHRRRSATPAQPPPTPRESALQARIVIHLRTHPHALSAPGDHSDQLPWEFITAWLDRYGVRADALTICSVTRTPPASGLRSDSAPLLSGRNSQHRDTWLSYTLRAENNVGALTARRTTLRTPPGVTSDDDTSQSQPHRAALADTVARRLIAELRERGWLATLSDEEELPRFVPPSATVRKETWTGTEYSDGFRAVYAVDPAALPDVLETLTTLHTKATWVAVTIRSRGRQPATVEAVVGTLTASRPPRQLPGLTGFHGLHRHIAPVLAATGIDAGADVELPATEVAPSTLAALRWPTAAIGVPIGYNRARQPVYLGLASPEPVRITVTGTRQFHIGIIARLALSGQPVALYTADPRQWTALANHAAPQQFSIRPTTPPPDAIVVSDASSDAPTGAITVTLRRPQSAQAPATTIVITQDGRHPDLFYITTAHGRQWLSTRLVPVPNE</sequence>
<dbReference type="EMBL" id="HG964447">
    <property type="protein sequence ID" value="CDO91286.1"/>
    <property type="molecule type" value="Genomic_DNA"/>
</dbReference>